<dbReference type="PANTHER" id="PTHR43861">
    <property type="entry name" value="TRANS-ACONITATE 2-METHYLTRANSFERASE-RELATED"/>
    <property type="match status" value="1"/>
</dbReference>
<organism evidence="2 3">
    <name type="scientific">Pseudogymnoascus verrucosus</name>
    <dbReference type="NCBI Taxonomy" id="342668"/>
    <lineage>
        <taxon>Eukaryota</taxon>
        <taxon>Fungi</taxon>
        <taxon>Dikarya</taxon>
        <taxon>Ascomycota</taxon>
        <taxon>Pezizomycotina</taxon>
        <taxon>Leotiomycetes</taxon>
        <taxon>Thelebolales</taxon>
        <taxon>Thelebolaceae</taxon>
        <taxon>Pseudogymnoascus</taxon>
    </lineage>
</organism>
<evidence type="ECO:0008006" key="4">
    <source>
        <dbReference type="Google" id="ProtNLM"/>
    </source>
</evidence>
<name>A0A1B8GUW1_9PEZI</name>
<protein>
    <recommendedName>
        <fullName evidence="4">Methyltransferase type 11 domain-containing protein</fullName>
    </recommendedName>
</protein>
<dbReference type="InterPro" id="IPR029063">
    <property type="entry name" value="SAM-dependent_MTases_sf"/>
</dbReference>
<dbReference type="EMBL" id="KV460212">
    <property type="protein sequence ID" value="OBT99616.2"/>
    <property type="molecule type" value="Genomic_DNA"/>
</dbReference>
<dbReference type="AlphaFoldDB" id="A0A1B8GUW1"/>
<dbReference type="GeneID" id="28836403"/>
<gene>
    <name evidence="2" type="ORF">VE01_03017</name>
</gene>
<proteinExistence type="predicted"/>
<evidence type="ECO:0000313" key="3">
    <source>
        <dbReference type="Proteomes" id="UP000091956"/>
    </source>
</evidence>
<dbReference type="GO" id="GO:0016740">
    <property type="term" value="F:transferase activity"/>
    <property type="evidence" value="ECO:0007669"/>
    <property type="project" value="UniProtKB-KW"/>
</dbReference>
<accession>A0A1B8GUW1</accession>
<dbReference type="RefSeq" id="XP_018133349.2">
    <property type="nucleotide sequence ID" value="XM_018272515.2"/>
</dbReference>
<dbReference type="PANTHER" id="PTHR43861:SF3">
    <property type="entry name" value="PUTATIVE (AFU_ORTHOLOGUE AFUA_2G14390)-RELATED"/>
    <property type="match status" value="1"/>
</dbReference>
<dbReference type="Gene3D" id="3.40.50.150">
    <property type="entry name" value="Vaccinia Virus protein VP39"/>
    <property type="match status" value="1"/>
</dbReference>
<reference evidence="2 3" key="1">
    <citation type="submission" date="2016-03" db="EMBL/GenBank/DDBJ databases">
        <title>Comparative genomics of Pseudogymnoascus destructans, the fungus causing white-nose syndrome of bats.</title>
        <authorList>
            <person name="Palmer J.M."/>
            <person name="Drees K.P."/>
            <person name="Foster J.T."/>
            <person name="Lindner D.L."/>
        </authorList>
    </citation>
    <scope>NUCLEOTIDE SEQUENCE [LARGE SCALE GENOMIC DNA]</scope>
    <source>
        <strain evidence="2 3">UAMH 10579</strain>
    </source>
</reference>
<dbReference type="CDD" id="cd02440">
    <property type="entry name" value="AdoMet_MTases"/>
    <property type="match status" value="1"/>
</dbReference>
<evidence type="ECO:0000256" key="1">
    <source>
        <dbReference type="ARBA" id="ARBA00022679"/>
    </source>
</evidence>
<evidence type="ECO:0000313" key="2">
    <source>
        <dbReference type="EMBL" id="OBT99616.2"/>
    </source>
</evidence>
<dbReference type="SUPFAM" id="SSF53335">
    <property type="entry name" value="S-adenosyl-L-methionine-dependent methyltransferases"/>
    <property type="match status" value="1"/>
</dbReference>
<dbReference type="Proteomes" id="UP000091956">
    <property type="component" value="Unassembled WGS sequence"/>
</dbReference>
<dbReference type="Pfam" id="PF13489">
    <property type="entry name" value="Methyltransf_23"/>
    <property type="match status" value="1"/>
</dbReference>
<keyword evidence="3" id="KW-1185">Reference proteome</keyword>
<sequence length="312" mass="34896">MSHAYPYGLGCRIWPHARIDYPDWNLQEVITIHRDRLQNFLFHKGGFTSQASAERFWHIMLALAEKPTSAEYTIQVLREQYLAFPEATTYGQREATLTGDAAQSILDTLHGVDSSDVRFPIGGEKPANLIDIGCAEGQKTSALAEAWGLPHQHAIGLDIVPANSLPTNIDFEIMLPDTLPERILYNSQDLAIVSMVFHHSTNPRALLQSIHSALRPGGYLIIREHNANATPHMASFLDTVHIFYDAVFAGKTCMPNAQTYKSFEEWQDIFQSQGFEHIKSDYTPFSANPRAGVQANANTGENFTCVLRKNKP</sequence>
<keyword evidence="1" id="KW-0808">Transferase</keyword>
<dbReference type="STRING" id="342668.A0A1B8GUW1"/>
<reference evidence="3" key="2">
    <citation type="journal article" date="2018" name="Nat. Commun.">
        <title>Extreme sensitivity to ultraviolet light in the fungal pathogen causing white-nose syndrome of bats.</title>
        <authorList>
            <person name="Palmer J.M."/>
            <person name="Drees K.P."/>
            <person name="Foster J.T."/>
            <person name="Lindner D.L."/>
        </authorList>
    </citation>
    <scope>NUCLEOTIDE SEQUENCE [LARGE SCALE GENOMIC DNA]</scope>
    <source>
        <strain evidence="3">UAMH 10579</strain>
    </source>
</reference>